<protein>
    <submittedName>
        <fullName evidence="2">Head GIN domain-containing protein</fullName>
    </submittedName>
</protein>
<dbReference type="RefSeq" id="WP_290363921.1">
    <property type="nucleotide sequence ID" value="NZ_JAUFQU010000001.1"/>
</dbReference>
<reference evidence="3" key="1">
    <citation type="journal article" date="2019" name="Int. J. Syst. Evol. Microbiol.">
        <title>The Global Catalogue of Microorganisms (GCM) 10K type strain sequencing project: providing services to taxonomists for standard genome sequencing and annotation.</title>
        <authorList>
            <consortium name="The Broad Institute Genomics Platform"/>
            <consortium name="The Broad Institute Genome Sequencing Center for Infectious Disease"/>
            <person name="Wu L."/>
            <person name="Ma J."/>
        </authorList>
    </citation>
    <scope>NUCLEOTIDE SEQUENCE [LARGE SCALE GENOMIC DNA]</scope>
    <source>
        <strain evidence="3">CECT 7184</strain>
    </source>
</reference>
<dbReference type="InterPro" id="IPR021255">
    <property type="entry name" value="DUF2807"/>
</dbReference>
<evidence type="ECO:0000259" key="1">
    <source>
        <dbReference type="Pfam" id="PF10988"/>
    </source>
</evidence>
<proteinExistence type="predicted"/>
<dbReference type="Gene3D" id="2.160.20.120">
    <property type="match status" value="1"/>
</dbReference>
<feature type="domain" description="Putative auto-transporter adhesin head GIN" evidence="1">
    <location>
        <begin position="41"/>
        <end position="229"/>
    </location>
</feature>
<sequence>MMKHYFLYIVCCISLIACQEDGSCLKSAGKAAEKSILVNSFKNIKIDAGLSVEIIPDDVYKVEIFSYENRIDHIDAVVANEELILTNNNNCNLIHRYKAATIKVYTPTLEKIFSNTQFEVYSEKVLTYPELYLISSMSEKNASSSYRFKIDNQKLIIEDNQIAYYQLSGKTRLFNARLYGGNGRVEAQNLIADDVEIFHRSNNDMLLKPLNSLKGTLYATGNVILYSNPKEIYVVQKYTGKIIYNK</sequence>
<dbReference type="Pfam" id="PF10988">
    <property type="entry name" value="DUF2807"/>
    <property type="match status" value="1"/>
</dbReference>
<accession>A0ABT8CWA8</accession>
<name>A0ABT8CWA8_9FLAO</name>
<dbReference type="Proteomes" id="UP001242368">
    <property type="component" value="Unassembled WGS sequence"/>
</dbReference>
<organism evidence="2 3">
    <name type="scientific">Paenimyroides ceti</name>
    <dbReference type="NCBI Taxonomy" id="395087"/>
    <lineage>
        <taxon>Bacteria</taxon>
        <taxon>Pseudomonadati</taxon>
        <taxon>Bacteroidota</taxon>
        <taxon>Flavobacteriia</taxon>
        <taxon>Flavobacteriales</taxon>
        <taxon>Flavobacteriaceae</taxon>
        <taxon>Paenimyroides</taxon>
    </lineage>
</organism>
<comment type="caution">
    <text evidence="2">The sequence shown here is derived from an EMBL/GenBank/DDBJ whole genome shotgun (WGS) entry which is preliminary data.</text>
</comment>
<evidence type="ECO:0000313" key="2">
    <source>
        <dbReference type="EMBL" id="MDN3708036.1"/>
    </source>
</evidence>
<keyword evidence="3" id="KW-1185">Reference proteome</keyword>
<evidence type="ECO:0000313" key="3">
    <source>
        <dbReference type="Proteomes" id="UP001242368"/>
    </source>
</evidence>
<gene>
    <name evidence="2" type="ORF">QW060_13055</name>
</gene>
<dbReference type="PROSITE" id="PS51257">
    <property type="entry name" value="PROKAR_LIPOPROTEIN"/>
    <property type="match status" value="1"/>
</dbReference>
<dbReference type="EMBL" id="JAUFQU010000001">
    <property type="protein sequence ID" value="MDN3708036.1"/>
    <property type="molecule type" value="Genomic_DNA"/>
</dbReference>